<dbReference type="Pfam" id="PF00047">
    <property type="entry name" value="ig"/>
    <property type="match status" value="1"/>
</dbReference>
<feature type="domain" description="Ig-like" evidence="11">
    <location>
        <begin position="137"/>
        <end position="223"/>
    </location>
</feature>
<evidence type="ECO:0000256" key="9">
    <source>
        <dbReference type="ARBA" id="ARBA00023319"/>
    </source>
</evidence>
<organism evidence="12 13">
    <name type="scientific">Pyxicephalus adspersus</name>
    <name type="common">African bullfrog</name>
    <dbReference type="NCBI Taxonomy" id="30357"/>
    <lineage>
        <taxon>Eukaryota</taxon>
        <taxon>Metazoa</taxon>
        <taxon>Chordata</taxon>
        <taxon>Craniata</taxon>
        <taxon>Vertebrata</taxon>
        <taxon>Euteleostomi</taxon>
        <taxon>Amphibia</taxon>
        <taxon>Batrachia</taxon>
        <taxon>Anura</taxon>
        <taxon>Neobatrachia</taxon>
        <taxon>Ranoidea</taxon>
        <taxon>Pyxicephalidae</taxon>
        <taxon>Pyxicephalinae</taxon>
        <taxon>Pyxicephalus</taxon>
    </lineage>
</organism>
<keyword evidence="3" id="KW-0812">Transmembrane</keyword>
<keyword evidence="8" id="KW-1015">Disulfide bond</keyword>
<dbReference type="Proteomes" id="UP001181693">
    <property type="component" value="Unassembled WGS sequence"/>
</dbReference>
<sequence length="250" mass="27215">MHSFCLRILALVSSFTGLAHCVTVTIPNPIINVTAGNSVTLSCAYTLATSNTHNLLIQWNFFEAHSQLLVPVYFYQNGQSYPTGRFKNRVTGYNSTGNASITISNMQPQDTGFYICEVSNLPDLLGTGHMQVIVQAPPSTPHCSIDGNMAVGHSVTLVCFSKLGMPQPVYTWNKVVNGVLMPVNAEQSAGVLVIGNMTKFEDGYYRCTSSNNLGNATCELDLHTGAKKKNVNKSPPNQLVKECKSKFNFP</sequence>
<dbReference type="SMART" id="SM00408">
    <property type="entry name" value="IGc2"/>
    <property type="match status" value="2"/>
</dbReference>
<keyword evidence="7" id="KW-0472">Membrane</keyword>
<name>A0AAV3A300_PYXAD</name>
<dbReference type="GO" id="GO:0016323">
    <property type="term" value="C:basolateral plasma membrane"/>
    <property type="evidence" value="ECO:0007669"/>
    <property type="project" value="TreeGrafter"/>
</dbReference>
<evidence type="ECO:0000256" key="4">
    <source>
        <dbReference type="ARBA" id="ARBA00022729"/>
    </source>
</evidence>
<dbReference type="InterPro" id="IPR007110">
    <property type="entry name" value="Ig-like_dom"/>
</dbReference>
<feature type="chain" id="PRO_5043416276" description="V-set and immunoglobulin domain-containing protein 1" evidence="10">
    <location>
        <begin position="22"/>
        <end position="250"/>
    </location>
</feature>
<evidence type="ECO:0000256" key="1">
    <source>
        <dbReference type="ARBA" id="ARBA00004479"/>
    </source>
</evidence>
<dbReference type="InterPro" id="IPR013106">
    <property type="entry name" value="Ig_V-set"/>
</dbReference>
<keyword evidence="9" id="KW-0393">Immunoglobulin domain</keyword>
<dbReference type="PROSITE" id="PS50835">
    <property type="entry name" value="IG_LIKE"/>
    <property type="match status" value="2"/>
</dbReference>
<evidence type="ECO:0000256" key="10">
    <source>
        <dbReference type="SAM" id="SignalP"/>
    </source>
</evidence>
<dbReference type="GO" id="GO:0030277">
    <property type="term" value="P:maintenance of gastrointestinal epithelium"/>
    <property type="evidence" value="ECO:0007669"/>
    <property type="project" value="InterPro"/>
</dbReference>
<dbReference type="SMART" id="SM00409">
    <property type="entry name" value="IG"/>
    <property type="match status" value="2"/>
</dbReference>
<dbReference type="SUPFAM" id="SSF48726">
    <property type="entry name" value="Immunoglobulin"/>
    <property type="match status" value="2"/>
</dbReference>
<dbReference type="PANTHER" id="PTHR44974:SF1">
    <property type="entry name" value="V-SET AND IMMUNOGLOBULIN DOMAIN-CONTAINING PROTEIN 1"/>
    <property type="match status" value="1"/>
</dbReference>
<evidence type="ECO:0000256" key="6">
    <source>
        <dbReference type="ARBA" id="ARBA00022989"/>
    </source>
</evidence>
<dbReference type="InterPro" id="IPR029861">
    <property type="entry name" value="VSIG1"/>
</dbReference>
<feature type="domain" description="Ig-like" evidence="11">
    <location>
        <begin position="36"/>
        <end position="120"/>
    </location>
</feature>
<dbReference type="FunFam" id="2.60.40.10:FF:000095">
    <property type="entry name" value="immunoglobulin superfamily member 11 isoform X1"/>
    <property type="match status" value="1"/>
</dbReference>
<keyword evidence="13" id="KW-1185">Reference proteome</keyword>
<evidence type="ECO:0000259" key="11">
    <source>
        <dbReference type="PROSITE" id="PS50835"/>
    </source>
</evidence>
<dbReference type="PANTHER" id="PTHR44974">
    <property type="entry name" value="V-SET AND IMMUNOGLOBULIN DOMAIN-CONTAINING PROTEIN 1"/>
    <property type="match status" value="1"/>
</dbReference>
<protein>
    <recommendedName>
        <fullName evidence="2">V-set and immunoglobulin domain-containing protein 1</fullName>
    </recommendedName>
</protein>
<comment type="subcellular location">
    <subcellularLocation>
        <location evidence="1">Membrane</location>
        <topology evidence="1">Single-pass type I membrane protein</topology>
    </subcellularLocation>
</comment>
<feature type="signal peptide" evidence="10">
    <location>
        <begin position="1"/>
        <end position="21"/>
    </location>
</feature>
<keyword evidence="6" id="KW-1133">Transmembrane helix</keyword>
<keyword evidence="5" id="KW-0677">Repeat</keyword>
<keyword evidence="4 10" id="KW-0732">Signal</keyword>
<dbReference type="InterPro" id="IPR036179">
    <property type="entry name" value="Ig-like_dom_sf"/>
</dbReference>
<evidence type="ECO:0000313" key="13">
    <source>
        <dbReference type="Proteomes" id="UP001181693"/>
    </source>
</evidence>
<dbReference type="EMBL" id="DYDO01000007">
    <property type="protein sequence ID" value="DBA21009.1"/>
    <property type="molecule type" value="Genomic_DNA"/>
</dbReference>
<dbReference type="InterPro" id="IPR003599">
    <property type="entry name" value="Ig_sub"/>
</dbReference>
<evidence type="ECO:0000256" key="2">
    <source>
        <dbReference type="ARBA" id="ARBA00017514"/>
    </source>
</evidence>
<comment type="caution">
    <text evidence="12">The sequence shown here is derived from an EMBL/GenBank/DDBJ whole genome shotgun (WGS) entry which is preliminary data.</text>
</comment>
<dbReference type="Pfam" id="PF07686">
    <property type="entry name" value="V-set"/>
    <property type="match status" value="1"/>
</dbReference>
<reference evidence="12" key="1">
    <citation type="thesis" date="2020" institute="ProQuest LLC" country="789 East Eisenhower Parkway, Ann Arbor, MI, USA">
        <title>Comparative Genomics and Chromosome Evolution.</title>
        <authorList>
            <person name="Mudd A.B."/>
        </authorList>
    </citation>
    <scope>NUCLEOTIDE SEQUENCE</scope>
    <source>
        <strain evidence="12">1538</strain>
        <tissue evidence="12">Blood</tissue>
    </source>
</reference>
<evidence type="ECO:0000256" key="5">
    <source>
        <dbReference type="ARBA" id="ARBA00022737"/>
    </source>
</evidence>
<evidence type="ECO:0000256" key="3">
    <source>
        <dbReference type="ARBA" id="ARBA00022692"/>
    </source>
</evidence>
<dbReference type="AlphaFoldDB" id="A0AAV3A300"/>
<gene>
    <name evidence="12" type="ORF">GDO54_017735</name>
</gene>
<evidence type="ECO:0000256" key="8">
    <source>
        <dbReference type="ARBA" id="ARBA00023157"/>
    </source>
</evidence>
<dbReference type="Gene3D" id="2.60.40.10">
    <property type="entry name" value="Immunoglobulins"/>
    <property type="match status" value="2"/>
</dbReference>
<dbReference type="InterPro" id="IPR013783">
    <property type="entry name" value="Ig-like_fold"/>
</dbReference>
<dbReference type="SMART" id="SM00406">
    <property type="entry name" value="IGv"/>
    <property type="match status" value="1"/>
</dbReference>
<accession>A0AAV3A300</accession>
<proteinExistence type="predicted"/>
<dbReference type="InterPro" id="IPR003598">
    <property type="entry name" value="Ig_sub2"/>
</dbReference>
<evidence type="ECO:0000256" key="7">
    <source>
        <dbReference type="ARBA" id="ARBA00023136"/>
    </source>
</evidence>
<dbReference type="InterPro" id="IPR013151">
    <property type="entry name" value="Immunoglobulin_dom"/>
</dbReference>
<dbReference type="GO" id="GO:0003382">
    <property type="term" value="P:epithelial cell morphogenesis"/>
    <property type="evidence" value="ECO:0007669"/>
    <property type="project" value="InterPro"/>
</dbReference>
<evidence type="ECO:0000313" key="12">
    <source>
        <dbReference type="EMBL" id="DBA21009.1"/>
    </source>
</evidence>